<reference evidence="1 2" key="1">
    <citation type="submission" date="2023-07" db="EMBL/GenBank/DDBJ databases">
        <title>Sorghum-associated microbial communities from plants grown in Nebraska, USA.</title>
        <authorList>
            <person name="Schachtman D."/>
        </authorList>
    </citation>
    <scope>NUCLEOTIDE SEQUENCE [LARGE SCALE GENOMIC DNA]</scope>
    <source>
        <strain evidence="1 2">BE190</strain>
    </source>
</reference>
<dbReference type="EMBL" id="JAVDVX010000005">
    <property type="protein sequence ID" value="MDR7090804.1"/>
    <property type="molecule type" value="Genomic_DNA"/>
</dbReference>
<sequence length="270" mass="29379">MSIPRYSNKHLLLAACIGAVVSYGVLSILLDGSAQREKIIALEHKIQTLESAQKLVSVPADKTAHQALDIEQIRKDLSTRFIGDPRSFGEKLRDFVAENTHPQTIAIACKVVADLAENPDTLTNQELETLYRNQTNTELKRVLAQVLSLRGDNNLMHMLVAEAQPGLRSTNPAVRRQTLNDLAKTHYAGAAAAIVPLVQDSDTSVILDALLALRATGNESHIPSAENLLSHPDQSVSWLANDVINHLQNLSTKARTKLTSADVAAELPPL</sequence>
<keyword evidence="2" id="KW-1185">Reference proteome</keyword>
<dbReference type="RefSeq" id="WP_310073424.1">
    <property type="nucleotide sequence ID" value="NZ_JAVDVX010000005.1"/>
</dbReference>
<dbReference type="Proteomes" id="UP001253595">
    <property type="component" value="Unassembled WGS sequence"/>
</dbReference>
<protein>
    <submittedName>
        <fullName evidence="1">HEAT repeat protein</fullName>
    </submittedName>
</protein>
<dbReference type="Pfam" id="PF13646">
    <property type="entry name" value="HEAT_2"/>
    <property type="match status" value="1"/>
</dbReference>
<accession>A0ABU1V041</accession>
<gene>
    <name evidence="1" type="ORF">J2X05_002830</name>
</gene>
<evidence type="ECO:0000313" key="1">
    <source>
        <dbReference type="EMBL" id="MDR7090804.1"/>
    </source>
</evidence>
<dbReference type="InterPro" id="IPR011989">
    <property type="entry name" value="ARM-like"/>
</dbReference>
<dbReference type="SUPFAM" id="SSF48371">
    <property type="entry name" value="ARM repeat"/>
    <property type="match status" value="1"/>
</dbReference>
<comment type="caution">
    <text evidence="1">The sequence shown here is derived from an EMBL/GenBank/DDBJ whole genome shotgun (WGS) entry which is preliminary data.</text>
</comment>
<proteinExistence type="predicted"/>
<evidence type="ECO:0000313" key="2">
    <source>
        <dbReference type="Proteomes" id="UP001253595"/>
    </source>
</evidence>
<organism evidence="1 2">
    <name type="scientific">Cellvibrio fibrivorans</name>
    <dbReference type="NCBI Taxonomy" id="126350"/>
    <lineage>
        <taxon>Bacteria</taxon>
        <taxon>Pseudomonadati</taxon>
        <taxon>Pseudomonadota</taxon>
        <taxon>Gammaproteobacteria</taxon>
        <taxon>Cellvibrionales</taxon>
        <taxon>Cellvibrionaceae</taxon>
        <taxon>Cellvibrio</taxon>
    </lineage>
</organism>
<dbReference type="InterPro" id="IPR016024">
    <property type="entry name" value="ARM-type_fold"/>
</dbReference>
<name>A0ABU1V041_9GAMM</name>
<dbReference type="Gene3D" id="1.25.10.10">
    <property type="entry name" value="Leucine-rich Repeat Variant"/>
    <property type="match status" value="1"/>
</dbReference>